<name>A0A0A9XZJ5_LYGHE</name>
<protein>
    <submittedName>
        <fullName evidence="1">Heat shock 70 kDa protein</fullName>
    </submittedName>
</protein>
<evidence type="ECO:0000313" key="2">
    <source>
        <dbReference type="EMBL" id="JAQ03169.1"/>
    </source>
</evidence>
<keyword evidence="1" id="KW-0346">Stress response</keyword>
<sequence length="148" mass="15859">MHQLGIEYNSEIRAGVVGEAELAVARSKMRASGGIDSIRVGGSDTSAGVARNSGIVGGEELGYDIECATREEAVQPLAIVVGATAGRTRDGSFTTVHTNQRWTDTGERKYKPAVQATPNAVRAGTHAIENTHRRYRSVPHSIVWIESQ</sequence>
<gene>
    <name evidence="1" type="primary">HSP70_0</name>
    <name evidence="1" type="ORF">CM83_100977</name>
    <name evidence="2" type="ORF">g.44502</name>
</gene>
<organism evidence="1">
    <name type="scientific">Lygus hesperus</name>
    <name type="common">Western plant bug</name>
    <dbReference type="NCBI Taxonomy" id="30085"/>
    <lineage>
        <taxon>Eukaryota</taxon>
        <taxon>Metazoa</taxon>
        <taxon>Ecdysozoa</taxon>
        <taxon>Arthropoda</taxon>
        <taxon>Hexapoda</taxon>
        <taxon>Insecta</taxon>
        <taxon>Pterygota</taxon>
        <taxon>Neoptera</taxon>
        <taxon>Paraneoptera</taxon>
        <taxon>Hemiptera</taxon>
        <taxon>Heteroptera</taxon>
        <taxon>Panheteroptera</taxon>
        <taxon>Cimicomorpha</taxon>
        <taxon>Miridae</taxon>
        <taxon>Mirini</taxon>
        <taxon>Lygus</taxon>
    </lineage>
</organism>
<proteinExistence type="predicted"/>
<evidence type="ECO:0000313" key="1">
    <source>
        <dbReference type="EMBL" id="JAG22685.1"/>
    </source>
</evidence>
<reference evidence="1" key="1">
    <citation type="journal article" date="2014" name="PLoS ONE">
        <title>Transcriptome-Based Identification of ABC Transporters in the Western Tarnished Plant Bug Lygus hesperus.</title>
        <authorList>
            <person name="Hull J.J."/>
            <person name="Chaney K."/>
            <person name="Geib S.M."/>
            <person name="Fabrick J.A."/>
            <person name="Brent C.S."/>
            <person name="Walsh D."/>
            <person name="Lavine L.C."/>
        </authorList>
    </citation>
    <scope>NUCLEOTIDE SEQUENCE</scope>
</reference>
<reference evidence="2" key="3">
    <citation type="journal article" date="2016" name="Gigascience">
        <title>De novo construction of an expanded transcriptome assembly for the western tarnished plant bug, Lygus hesperus.</title>
        <authorList>
            <person name="Tassone E.E."/>
            <person name="Geib S.M."/>
            <person name="Hall B."/>
            <person name="Fabrick J.A."/>
            <person name="Brent C.S."/>
            <person name="Hull J.J."/>
        </authorList>
    </citation>
    <scope>NUCLEOTIDE SEQUENCE</scope>
</reference>
<accession>A0A0A9XZJ5</accession>
<reference evidence="1" key="2">
    <citation type="submission" date="2014-07" db="EMBL/GenBank/DDBJ databases">
        <authorList>
            <person name="Hull J."/>
        </authorList>
    </citation>
    <scope>NUCLEOTIDE SEQUENCE</scope>
</reference>
<dbReference type="EMBL" id="GDHC01015460">
    <property type="protein sequence ID" value="JAQ03169.1"/>
    <property type="molecule type" value="Transcribed_RNA"/>
</dbReference>
<dbReference type="AlphaFoldDB" id="A0A0A9XZJ5"/>
<dbReference type="EMBL" id="GBHO01020919">
    <property type="protein sequence ID" value="JAG22685.1"/>
    <property type="molecule type" value="Transcribed_RNA"/>
</dbReference>